<dbReference type="AlphaFoldDB" id="A0AAD4G7R5"/>
<evidence type="ECO:0000313" key="3">
    <source>
        <dbReference type="Proteomes" id="UP001194468"/>
    </source>
</evidence>
<sequence length="203" mass="23264">MRVGIQNNLTDRRRRANSLHGYWVIVIARAFRMMKMTRRRPRRLDIKLENLTFYVNHATSCPFSSLDSTYDARRVTLPCHVTFGPPRGEHPQTPQRHSFPSRGSQMSPRPVDVQGAERTSRKLTQRDVERRKLLEFTVEDLDACGAPSKPGFFEIGHKIESSARRLSAGGPTCRAAQQHTLDRGHLQDFQASTTPWDLQRVQS</sequence>
<dbReference type="Proteomes" id="UP001194468">
    <property type="component" value="Unassembled WGS sequence"/>
</dbReference>
<comment type="caution">
    <text evidence="2">The sequence shown here is derived from an EMBL/GenBank/DDBJ whole genome shotgun (WGS) entry which is preliminary data.</text>
</comment>
<keyword evidence="3" id="KW-1185">Reference proteome</keyword>
<reference evidence="2" key="2">
    <citation type="journal article" date="2020" name="Nat. Commun.">
        <title>Large-scale genome sequencing of mycorrhizal fungi provides insights into the early evolution of symbiotic traits.</title>
        <authorList>
            <person name="Miyauchi S."/>
            <person name="Kiss E."/>
            <person name="Kuo A."/>
            <person name="Drula E."/>
            <person name="Kohler A."/>
            <person name="Sanchez-Garcia M."/>
            <person name="Morin E."/>
            <person name="Andreopoulos B."/>
            <person name="Barry K.W."/>
            <person name="Bonito G."/>
            <person name="Buee M."/>
            <person name="Carver A."/>
            <person name="Chen C."/>
            <person name="Cichocki N."/>
            <person name="Clum A."/>
            <person name="Culley D."/>
            <person name="Crous P.W."/>
            <person name="Fauchery L."/>
            <person name="Girlanda M."/>
            <person name="Hayes R.D."/>
            <person name="Keri Z."/>
            <person name="LaButti K."/>
            <person name="Lipzen A."/>
            <person name="Lombard V."/>
            <person name="Magnuson J."/>
            <person name="Maillard F."/>
            <person name="Murat C."/>
            <person name="Nolan M."/>
            <person name="Ohm R.A."/>
            <person name="Pangilinan J."/>
            <person name="Pereira M.F."/>
            <person name="Perotto S."/>
            <person name="Peter M."/>
            <person name="Pfister S."/>
            <person name="Riley R."/>
            <person name="Sitrit Y."/>
            <person name="Stielow J.B."/>
            <person name="Szollosi G."/>
            <person name="Zifcakova L."/>
            <person name="Stursova M."/>
            <person name="Spatafora J.W."/>
            <person name="Tedersoo L."/>
            <person name="Vaario L.M."/>
            <person name="Yamada A."/>
            <person name="Yan M."/>
            <person name="Wang P."/>
            <person name="Xu J."/>
            <person name="Bruns T."/>
            <person name="Baldrian P."/>
            <person name="Vilgalys R."/>
            <person name="Dunand C."/>
            <person name="Henrissat B."/>
            <person name="Grigoriev I.V."/>
            <person name="Hibbett D."/>
            <person name="Nagy L.G."/>
            <person name="Martin F.M."/>
        </authorList>
    </citation>
    <scope>NUCLEOTIDE SEQUENCE</scope>
    <source>
        <strain evidence="2">BED1</strain>
    </source>
</reference>
<feature type="compositionally biased region" description="Polar residues" evidence="1">
    <location>
        <begin position="92"/>
        <end position="107"/>
    </location>
</feature>
<name>A0AAD4G7R5_BOLED</name>
<accession>A0AAD4G7R5</accession>
<evidence type="ECO:0000313" key="2">
    <source>
        <dbReference type="EMBL" id="KAF8424440.1"/>
    </source>
</evidence>
<proteinExistence type="predicted"/>
<feature type="region of interest" description="Disordered" evidence="1">
    <location>
        <begin position="83"/>
        <end position="124"/>
    </location>
</feature>
<dbReference type="EMBL" id="WHUW01000103">
    <property type="protein sequence ID" value="KAF8424440.1"/>
    <property type="molecule type" value="Genomic_DNA"/>
</dbReference>
<reference evidence="2" key="1">
    <citation type="submission" date="2019-10" db="EMBL/GenBank/DDBJ databases">
        <authorList>
            <consortium name="DOE Joint Genome Institute"/>
            <person name="Kuo A."/>
            <person name="Miyauchi S."/>
            <person name="Kiss E."/>
            <person name="Drula E."/>
            <person name="Kohler A."/>
            <person name="Sanchez-Garcia M."/>
            <person name="Andreopoulos B."/>
            <person name="Barry K.W."/>
            <person name="Bonito G."/>
            <person name="Buee M."/>
            <person name="Carver A."/>
            <person name="Chen C."/>
            <person name="Cichocki N."/>
            <person name="Clum A."/>
            <person name="Culley D."/>
            <person name="Crous P.W."/>
            <person name="Fauchery L."/>
            <person name="Girlanda M."/>
            <person name="Hayes R."/>
            <person name="Keri Z."/>
            <person name="LaButti K."/>
            <person name="Lipzen A."/>
            <person name="Lombard V."/>
            <person name="Magnuson J."/>
            <person name="Maillard F."/>
            <person name="Morin E."/>
            <person name="Murat C."/>
            <person name="Nolan M."/>
            <person name="Ohm R."/>
            <person name="Pangilinan J."/>
            <person name="Pereira M."/>
            <person name="Perotto S."/>
            <person name="Peter M."/>
            <person name="Riley R."/>
            <person name="Sitrit Y."/>
            <person name="Stielow B."/>
            <person name="Szollosi G."/>
            <person name="Zifcakova L."/>
            <person name="Stursova M."/>
            <person name="Spatafora J.W."/>
            <person name="Tedersoo L."/>
            <person name="Vaario L.-M."/>
            <person name="Yamada A."/>
            <person name="Yan M."/>
            <person name="Wang P."/>
            <person name="Xu J."/>
            <person name="Bruns T."/>
            <person name="Baldrian P."/>
            <person name="Vilgalys R."/>
            <person name="Henrissat B."/>
            <person name="Grigoriev I.V."/>
            <person name="Hibbett D."/>
            <person name="Nagy L.G."/>
            <person name="Martin F.M."/>
        </authorList>
    </citation>
    <scope>NUCLEOTIDE SEQUENCE</scope>
    <source>
        <strain evidence="2">BED1</strain>
    </source>
</reference>
<gene>
    <name evidence="2" type="ORF">L210DRAFT_2097242</name>
</gene>
<organism evidence="2 3">
    <name type="scientific">Boletus edulis BED1</name>
    <dbReference type="NCBI Taxonomy" id="1328754"/>
    <lineage>
        <taxon>Eukaryota</taxon>
        <taxon>Fungi</taxon>
        <taxon>Dikarya</taxon>
        <taxon>Basidiomycota</taxon>
        <taxon>Agaricomycotina</taxon>
        <taxon>Agaricomycetes</taxon>
        <taxon>Agaricomycetidae</taxon>
        <taxon>Boletales</taxon>
        <taxon>Boletineae</taxon>
        <taxon>Boletaceae</taxon>
        <taxon>Boletoideae</taxon>
        <taxon>Boletus</taxon>
    </lineage>
</organism>
<protein>
    <submittedName>
        <fullName evidence="2">Uncharacterized protein</fullName>
    </submittedName>
</protein>
<evidence type="ECO:0000256" key="1">
    <source>
        <dbReference type="SAM" id="MobiDB-lite"/>
    </source>
</evidence>